<dbReference type="AlphaFoldDB" id="A7HRA9"/>
<dbReference type="PANTHER" id="PTHR47473">
    <property type="entry name" value="BTA1P"/>
    <property type="match status" value="1"/>
</dbReference>
<dbReference type="eggNOG" id="COG5379">
    <property type="taxonomic scope" value="Bacteria"/>
</dbReference>
<evidence type="ECO:0008006" key="3">
    <source>
        <dbReference type="Google" id="ProtNLM"/>
    </source>
</evidence>
<accession>A7HRA9</accession>
<dbReference type="Pfam" id="PF11899">
    <property type="entry name" value="DUF3419"/>
    <property type="match status" value="1"/>
</dbReference>
<reference evidence="1 2" key="1">
    <citation type="journal article" date="2011" name="Stand. Genomic Sci.">
        <title>Complete genome sequence of Parvibaculum lavamentivorans type strain (DS-1(T)).</title>
        <authorList>
            <person name="Schleheck D."/>
            <person name="Weiss M."/>
            <person name="Pitluck S."/>
            <person name="Bruce D."/>
            <person name="Land M.L."/>
            <person name="Han S."/>
            <person name="Saunders E."/>
            <person name="Tapia R."/>
            <person name="Detter C."/>
            <person name="Brettin T."/>
            <person name="Han J."/>
            <person name="Woyke T."/>
            <person name="Goodwin L."/>
            <person name="Pennacchio L."/>
            <person name="Nolan M."/>
            <person name="Cook A.M."/>
            <person name="Kjelleberg S."/>
            <person name="Thomas T."/>
        </authorList>
    </citation>
    <scope>NUCLEOTIDE SEQUENCE [LARGE SCALE GENOMIC DNA]</scope>
    <source>
        <strain evidence="2">DS-1 / DSM 13023 / NCIMB 13966</strain>
    </source>
</reference>
<evidence type="ECO:0000313" key="1">
    <source>
        <dbReference type="EMBL" id="ABS62442.1"/>
    </source>
</evidence>
<dbReference type="InterPro" id="IPR021829">
    <property type="entry name" value="DUF3419"/>
</dbReference>
<dbReference type="STRING" id="402881.Plav_0819"/>
<name>A7HRA9_PARL1</name>
<proteinExistence type="predicted"/>
<dbReference type="Proteomes" id="UP000006377">
    <property type="component" value="Chromosome"/>
</dbReference>
<sequence length="426" mass="48126">MSDTAAEAASDAVIPAGRRRDINRRLAAAVHRHKPASKEGLTERLFTWLFTGLVYPQIWEDPEVDIAAMALGQDMSPDTRIVAIASGGCNALSYATASPARITALDLNPAHVALVRLKRAGAAHLPGYDRFSRFFGNADTRENLKTYDRFLKPNLDDTTRAYWEKRPFHFRRRIALFARGFYRHGLLGHFIGAAHFAARLYGVSFRALVEAPTLDAQRRFFDEKLAPLFERKTIAWLTDKPSTLYGLGIPPAQYQALAGGREMRLVLRERLERLTCGFPLSENYFAWQAFARAYAPDGKGPLPPYLKRENFSVLQARAGRIDVLNASFTDYLREESEASMDRYVLLDAQDWMTDAQLNDLWSQITRTARPGARVIFRTAAEPTLLPGRVDDAILARWAYREEESLAFTAQDRSSIYGGFHLYVLKD</sequence>
<gene>
    <name evidence="1" type="ordered locus">Plav_0819</name>
</gene>
<evidence type="ECO:0000313" key="2">
    <source>
        <dbReference type="Proteomes" id="UP000006377"/>
    </source>
</evidence>
<dbReference type="EMBL" id="CP000774">
    <property type="protein sequence ID" value="ABS62442.1"/>
    <property type="molecule type" value="Genomic_DNA"/>
</dbReference>
<protein>
    <recommendedName>
        <fullName evidence="3">S-adenosylmethionine:diacylglycerol 3-amino-3-carboxypropyl transferase</fullName>
    </recommendedName>
</protein>
<dbReference type="KEGG" id="pla:Plav_0819"/>
<dbReference type="RefSeq" id="WP_012109692.1">
    <property type="nucleotide sequence ID" value="NC_009719.1"/>
</dbReference>
<dbReference type="PANTHER" id="PTHR47473:SF1">
    <property type="entry name" value="METHYLTRANSFERASE DOMAIN-CONTAINING PROTEIN"/>
    <property type="match status" value="1"/>
</dbReference>
<dbReference type="HOGENOM" id="CLU_054002_0_0_5"/>
<organism evidence="1 2">
    <name type="scientific">Parvibaculum lavamentivorans (strain DS-1 / DSM 13023 / NCIMB 13966)</name>
    <dbReference type="NCBI Taxonomy" id="402881"/>
    <lineage>
        <taxon>Bacteria</taxon>
        <taxon>Pseudomonadati</taxon>
        <taxon>Pseudomonadota</taxon>
        <taxon>Alphaproteobacteria</taxon>
        <taxon>Hyphomicrobiales</taxon>
        <taxon>Parvibaculaceae</taxon>
        <taxon>Parvibaculum</taxon>
    </lineage>
</organism>
<keyword evidence="2" id="KW-1185">Reference proteome</keyword>